<dbReference type="EnsemblMetazoa" id="GPAI004697-RA">
    <property type="protein sequence ID" value="GPAI004697-PA"/>
    <property type="gene ID" value="GPAI004697"/>
</dbReference>
<protein>
    <submittedName>
        <fullName evidence="1">Uncharacterized protein</fullName>
    </submittedName>
</protein>
<dbReference type="VEuPathDB" id="VectorBase:GPAI004697"/>
<organism evidence="1 2">
    <name type="scientific">Glossina pallidipes</name>
    <name type="common">Tsetse fly</name>
    <dbReference type="NCBI Taxonomy" id="7398"/>
    <lineage>
        <taxon>Eukaryota</taxon>
        <taxon>Metazoa</taxon>
        <taxon>Ecdysozoa</taxon>
        <taxon>Arthropoda</taxon>
        <taxon>Hexapoda</taxon>
        <taxon>Insecta</taxon>
        <taxon>Pterygota</taxon>
        <taxon>Neoptera</taxon>
        <taxon>Endopterygota</taxon>
        <taxon>Diptera</taxon>
        <taxon>Brachycera</taxon>
        <taxon>Muscomorpha</taxon>
        <taxon>Hippoboscoidea</taxon>
        <taxon>Glossinidae</taxon>
        <taxon>Glossina</taxon>
    </lineage>
</organism>
<keyword evidence="2" id="KW-1185">Reference proteome</keyword>
<reference evidence="2" key="1">
    <citation type="submission" date="2014-03" db="EMBL/GenBank/DDBJ databases">
        <authorList>
            <person name="Aksoy S."/>
            <person name="Warren W."/>
            <person name="Wilson R.K."/>
        </authorList>
    </citation>
    <scope>NUCLEOTIDE SEQUENCE [LARGE SCALE GENOMIC DNA]</scope>
    <source>
        <strain evidence="2">IAEA</strain>
    </source>
</reference>
<proteinExistence type="predicted"/>
<reference evidence="1" key="2">
    <citation type="submission" date="2020-05" db="UniProtKB">
        <authorList>
            <consortium name="EnsemblMetazoa"/>
        </authorList>
    </citation>
    <scope>IDENTIFICATION</scope>
    <source>
        <strain evidence="1">IAEA</strain>
    </source>
</reference>
<evidence type="ECO:0000313" key="1">
    <source>
        <dbReference type="EnsemblMetazoa" id="GPAI004697-PA"/>
    </source>
</evidence>
<accession>A0A1A9Z5S7</accession>
<dbReference type="Proteomes" id="UP000092445">
    <property type="component" value="Unassembled WGS sequence"/>
</dbReference>
<name>A0A1A9Z5S7_GLOPL</name>
<sequence>MYVRPINPINPRPFPGIPSSILMSKKERRFQKQKLDSINHINPTLAYFSRALQTDNRNVGLSKEIPSFCILKDLIVKCQYYAIGKISLDPQENDLIQSCGDPNLKFYEQKAYQKYDY</sequence>
<dbReference type="AlphaFoldDB" id="A0A1A9Z5S7"/>
<evidence type="ECO:0000313" key="2">
    <source>
        <dbReference type="Proteomes" id="UP000092445"/>
    </source>
</evidence>